<dbReference type="Pfam" id="PF00069">
    <property type="entry name" value="Pkinase"/>
    <property type="match status" value="1"/>
</dbReference>
<gene>
    <name evidence="2" type="ORF">ODALV1_LOCUS28499</name>
</gene>
<accession>A0ABP1S0W3</accession>
<dbReference type="Gene3D" id="3.30.200.20">
    <property type="entry name" value="Phosphorylase Kinase, domain 1"/>
    <property type="match status" value="1"/>
</dbReference>
<evidence type="ECO:0000259" key="1">
    <source>
        <dbReference type="PROSITE" id="PS50011"/>
    </source>
</evidence>
<dbReference type="Gene3D" id="1.10.510.10">
    <property type="entry name" value="Transferase(Phosphotransferase) domain 1"/>
    <property type="match status" value="1"/>
</dbReference>
<protein>
    <recommendedName>
        <fullName evidence="1">Protein kinase domain-containing protein</fullName>
    </recommendedName>
</protein>
<dbReference type="SUPFAM" id="SSF56112">
    <property type="entry name" value="Protein kinase-like (PK-like)"/>
    <property type="match status" value="1"/>
</dbReference>
<reference evidence="2 3" key="1">
    <citation type="submission" date="2024-08" db="EMBL/GenBank/DDBJ databases">
        <authorList>
            <person name="Cucini C."/>
            <person name="Frati F."/>
        </authorList>
    </citation>
    <scope>NUCLEOTIDE SEQUENCE [LARGE SCALE GENOMIC DNA]</scope>
</reference>
<dbReference type="EMBL" id="CAXLJM020000141">
    <property type="protein sequence ID" value="CAL8140941.1"/>
    <property type="molecule type" value="Genomic_DNA"/>
</dbReference>
<organism evidence="2 3">
    <name type="scientific">Orchesella dallaii</name>
    <dbReference type="NCBI Taxonomy" id="48710"/>
    <lineage>
        <taxon>Eukaryota</taxon>
        <taxon>Metazoa</taxon>
        <taxon>Ecdysozoa</taxon>
        <taxon>Arthropoda</taxon>
        <taxon>Hexapoda</taxon>
        <taxon>Collembola</taxon>
        <taxon>Entomobryomorpha</taxon>
        <taxon>Entomobryoidea</taxon>
        <taxon>Orchesellidae</taxon>
        <taxon>Orchesellinae</taxon>
        <taxon>Orchesella</taxon>
    </lineage>
</organism>
<feature type="domain" description="Protein kinase" evidence="1">
    <location>
        <begin position="62"/>
        <end position="245"/>
    </location>
</feature>
<dbReference type="SMART" id="SM00220">
    <property type="entry name" value="S_TKc"/>
    <property type="match status" value="1"/>
</dbReference>
<name>A0ABP1S0W3_9HEXA</name>
<dbReference type="PANTHER" id="PTHR13954">
    <property type="entry name" value="IRE1-RELATED"/>
    <property type="match status" value="1"/>
</dbReference>
<keyword evidence="3" id="KW-1185">Reference proteome</keyword>
<dbReference type="InterPro" id="IPR000719">
    <property type="entry name" value="Prot_kinase_dom"/>
</dbReference>
<comment type="caution">
    <text evidence="2">The sequence shown here is derived from an EMBL/GenBank/DDBJ whole genome shotgun (WGS) entry which is preliminary data.</text>
</comment>
<dbReference type="InterPro" id="IPR008271">
    <property type="entry name" value="Ser/Thr_kinase_AS"/>
</dbReference>
<evidence type="ECO:0000313" key="2">
    <source>
        <dbReference type="EMBL" id="CAL8140941.1"/>
    </source>
</evidence>
<proteinExistence type="predicted"/>
<dbReference type="InterPro" id="IPR045133">
    <property type="entry name" value="IRE1/2-like"/>
</dbReference>
<dbReference type="PROSITE" id="PS00108">
    <property type="entry name" value="PROTEIN_KINASE_ST"/>
    <property type="match status" value="1"/>
</dbReference>
<sequence length="245" mass="27883">MEYDAIASNPTLQAYRFYRILVTRKDGFEALLKALEYTRQSSALTLLRKKSCDENDNTYLIPEDGPLLGKGSTGTSVHKGKFGNMDIAVKKMHVGIKSYEIEQELKALKDCGGHENVVRYLGTRKIEQFVLIGLELCEMTLEKWVKEKSIHIPQLEVLKQITNGLDWLHRRDFLHRDLKPANILLTQTPARVKLSDFGLSRYIADGRNSVSSFNTGTDGWIAPEVLRQQVSNVRQKLKFVSILKC</sequence>
<dbReference type="PROSITE" id="PS50011">
    <property type="entry name" value="PROTEIN_KINASE_DOM"/>
    <property type="match status" value="1"/>
</dbReference>
<dbReference type="InterPro" id="IPR011009">
    <property type="entry name" value="Kinase-like_dom_sf"/>
</dbReference>
<evidence type="ECO:0000313" key="3">
    <source>
        <dbReference type="Proteomes" id="UP001642540"/>
    </source>
</evidence>
<dbReference type="PANTHER" id="PTHR13954:SF6">
    <property type="entry name" value="NON-SPECIFIC SERINE_THREONINE PROTEIN KINASE"/>
    <property type="match status" value="1"/>
</dbReference>
<dbReference type="Proteomes" id="UP001642540">
    <property type="component" value="Unassembled WGS sequence"/>
</dbReference>